<protein>
    <recommendedName>
        <fullName evidence="3">Tetratricopeptide repeat protein</fullName>
    </recommendedName>
</protein>
<dbReference type="InterPro" id="IPR011990">
    <property type="entry name" value="TPR-like_helical_dom_sf"/>
</dbReference>
<dbReference type="EMBL" id="RKHK01000001">
    <property type="protein sequence ID" value="ROR73301.1"/>
    <property type="molecule type" value="Genomic_DNA"/>
</dbReference>
<evidence type="ECO:0000313" key="1">
    <source>
        <dbReference type="EMBL" id="ROR73301.1"/>
    </source>
</evidence>
<comment type="caution">
    <text evidence="1">The sequence shown here is derived from an EMBL/GenBank/DDBJ whole genome shotgun (WGS) entry which is preliminary data.</text>
</comment>
<proteinExistence type="predicted"/>
<dbReference type="RefSeq" id="WP_148058909.1">
    <property type="nucleotide sequence ID" value="NZ_RKHK01000001.1"/>
</dbReference>
<sequence>MTNVLTEADRFLLAARLEGYLGHNREAVQILTEGLNHTPGDVRLLQLRGVKRLIARDVRGALEDLDQAAAGLAGVPDEIEFYRTVIERDVINILLGRLGRIEAQHPVVDEASAAATKHLSRGTLHASTWFHLGVARYLVRDFVSAGEAFEVSRSAALDDHQIVAALDWQFMSWQRAGMGDEAVWLLSHLDAVSYDPEQLDSPCVPNSLKGCYVQRLRMYRGELKPEDLLRRDTEDSLALATLGYGVGNWYLSHGFTAAARRSFDRVLELGDPTTLGYLAAEFEDQNCESRSFVSSP</sequence>
<dbReference type="OrthoDB" id="3777470at2"/>
<evidence type="ECO:0000313" key="2">
    <source>
        <dbReference type="Proteomes" id="UP000280668"/>
    </source>
</evidence>
<dbReference type="SUPFAM" id="SSF48452">
    <property type="entry name" value="TPR-like"/>
    <property type="match status" value="1"/>
</dbReference>
<evidence type="ECO:0008006" key="3">
    <source>
        <dbReference type="Google" id="ProtNLM"/>
    </source>
</evidence>
<reference evidence="1 2" key="1">
    <citation type="submission" date="2018-11" db="EMBL/GenBank/DDBJ databases">
        <title>Sequencing the genomes of 1000 actinobacteria strains.</title>
        <authorList>
            <person name="Klenk H.-P."/>
        </authorList>
    </citation>
    <scope>NUCLEOTIDE SEQUENCE [LARGE SCALE GENOMIC DNA]</scope>
    <source>
        <strain evidence="1 2">DSM 11294</strain>
    </source>
</reference>
<dbReference type="AlphaFoldDB" id="A0A3N2BDH5"/>
<keyword evidence="2" id="KW-1185">Reference proteome</keyword>
<name>A0A3N2BDH5_9MICO</name>
<dbReference type="Gene3D" id="1.25.40.10">
    <property type="entry name" value="Tetratricopeptide repeat domain"/>
    <property type="match status" value="1"/>
</dbReference>
<dbReference type="Proteomes" id="UP000280668">
    <property type="component" value="Unassembled WGS sequence"/>
</dbReference>
<gene>
    <name evidence="1" type="ORF">EDD31_1676</name>
</gene>
<accession>A0A3N2BDH5</accession>
<organism evidence="1 2">
    <name type="scientific">Bogoriella caseilytica</name>
    <dbReference type="NCBI Taxonomy" id="56055"/>
    <lineage>
        <taxon>Bacteria</taxon>
        <taxon>Bacillati</taxon>
        <taxon>Actinomycetota</taxon>
        <taxon>Actinomycetes</taxon>
        <taxon>Micrococcales</taxon>
        <taxon>Bogoriellaceae</taxon>
        <taxon>Bogoriella</taxon>
    </lineage>
</organism>